<proteinExistence type="predicted"/>
<accession>A0ABU3KC71</accession>
<dbReference type="Proteomes" id="UP001250932">
    <property type="component" value="Unassembled WGS sequence"/>
</dbReference>
<gene>
    <name evidence="1" type="ORF">PPG34_16900</name>
</gene>
<comment type="caution">
    <text evidence="1">The sequence shown here is derived from an EMBL/GenBank/DDBJ whole genome shotgun (WGS) entry which is preliminary data.</text>
</comment>
<reference evidence="1 2" key="1">
    <citation type="journal article" date="2023" name="ISME J.">
        <title>Cultivation and genomic characterization of novel and ubiquitous marine nitrite-oxidizing bacteria from the Nitrospirales.</title>
        <authorList>
            <person name="Mueller A.J."/>
            <person name="Daebeler A."/>
            <person name="Herbold C.W."/>
            <person name="Kirkegaard R.H."/>
            <person name="Daims H."/>
        </authorList>
    </citation>
    <scope>NUCLEOTIDE SEQUENCE [LARGE SCALE GENOMIC DNA]</scope>
    <source>
        <strain evidence="1 2">EB</strain>
    </source>
</reference>
<evidence type="ECO:0008006" key="3">
    <source>
        <dbReference type="Google" id="ProtNLM"/>
    </source>
</evidence>
<keyword evidence="2" id="KW-1185">Reference proteome</keyword>
<evidence type="ECO:0000313" key="1">
    <source>
        <dbReference type="EMBL" id="MDT7044031.1"/>
    </source>
</evidence>
<dbReference type="EMBL" id="JAQOUE010000002">
    <property type="protein sequence ID" value="MDT7044031.1"/>
    <property type="molecule type" value="Genomic_DNA"/>
</dbReference>
<name>A0ABU3KC71_9BACT</name>
<evidence type="ECO:0000313" key="2">
    <source>
        <dbReference type="Proteomes" id="UP001250932"/>
    </source>
</evidence>
<sequence>MPHHSFILVVILSIISLTGCGSHIDWKPDTQEIHSCVPDHPPTWEEFTKSYGNYTNSAQTAVAITLAQMEPPIFQARFDSDRSWVQPHIVEAWHPYKKSIAQRLLRHEQLHFAISCLLVRQANMSIKPGDNPHQMLQFVRMTSKRLNQLYDQATNHGTIQDKQEEWERDVEQQLEEVTRMRSHHSTRTAFDIQP</sequence>
<dbReference type="RefSeq" id="WP_313834617.1">
    <property type="nucleotide sequence ID" value="NZ_JAQOUE010000002.1"/>
</dbReference>
<protein>
    <recommendedName>
        <fullName evidence="3">DUF922 domain-containing protein</fullName>
    </recommendedName>
</protein>
<organism evidence="1 2">
    <name type="scientific">Candidatus Nitronereus thalassa</name>
    <dbReference type="NCBI Taxonomy" id="3020898"/>
    <lineage>
        <taxon>Bacteria</taxon>
        <taxon>Pseudomonadati</taxon>
        <taxon>Nitrospirota</taxon>
        <taxon>Nitrospiria</taxon>
        <taxon>Nitrospirales</taxon>
        <taxon>Nitrospiraceae</taxon>
        <taxon>Candidatus Nitronereus</taxon>
    </lineage>
</organism>